<evidence type="ECO:0000313" key="5">
    <source>
        <dbReference type="Proteomes" id="UP000279156"/>
    </source>
</evidence>
<evidence type="ECO:0000313" key="4">
    <source>
        <dbReference type="Proteomes" id="UP000273684"/>
    </source>
</evidence>
<name>A0A0X9L7R6_9VIRU</name>
<protein>
    <submittedName>
        <fullName evidence="1">ORF175</fullName>
    </submittedName>
</protein>
<accession>Q91L78</accession>
<reference evidence="1" key="2">
    <citation type="submission" date="2004-12" db="EMBL/GenBank/DDBJ databases">
        <authorList>
            <person name="Marks H."/>
            <person name="van Duijse J.J.A."/>
            <person name="Zuidema D."/>
            <person name="van Hulten M.C.W."/>
            <person name="Vlak J.M."/>
        </authorList>
    </citation>
    <scope>NUCLEOTIDE SEQUENCE</scope>
    <source>
        <strain evidence="1">WSSV-TH</strain>
    </source>
</reference>
<dbReference type="EMBL" id="KU216744">
    <property type="protein sequence ID" value="ALZ45823.1"/>
    <property type="molecule type" value="Genomic_DNA"/>
</dbReference>
<reference evidence="1 5" key="3">
    <citation type="journal article" date="2005" name="Virus Res.">
        <title>Fitness and virulence of an ancestral White Spot Syndrome Virus isolate from shrimp.</title>
        <authorList>
            <person name="Marks H."/>
            <person name="van Duijse J.J."/>
            <person name="Zuidema D."/>
            <person name="van Hulten M.C."/>
            <person name="Vlak J.M."/>
        </authorList>
    </citation>
    <scope>NUCLEOTIDE SEQUENCE [LARGE SCALE GENOMIC DNA]</scope>
    <source>
        <strain evidence="1">WSSV-TH</strain>
    </source>
</reference>
<accession>A0A0X9L7R6</accession>
<dbReference type="EMBL" id="AF369029">
    <property type="protein sequence ID" value="AAK77844.1"/>
    <property type="molecule type" value="Genomic_DNA"/>
</dbReference>
<dbReference type="Proteomes" id="UP000279156">
    <property type="component" value="Segment"/>
</dbReference>
<reference evidence="2" key="6">
    <citation type="submission" date="2018-06" db="EMBL/GenBank/DDBJ databases">
        <authorList>
            <person name="Zhirakovskaya E."/>
        </authorList>
    </citation>
    <scope>NUCLEOTIDE SEQUENCE</scope>
    <source>
        <strain evidence="2">MEX2008</strain>
    </source>
</reference>
<evidence type="ECO:0000313" key="2">
    <source>
        <dbReference type="EMBL" id="ALZ45823.1"/>
    </source>
</evidence>
<proteinExistence type="predicted"/>
<sequence>MSSSEGGPLGRPNVRLHQKWEWSRNVLYLFYVFLEQTFLESEPPRKDHKPL</sequence>
<reference evidence="1 5" key="1">
    <citation type="journal article" date="2001" name="Virology">
        <title>The white spot syndrome virus DNA genome sequence.</title>
        <authorList>
            <person name="van Hulten M.C."/>
            <person name="Witteveldt J."/>
            <person name="Peters S."/>
            <person name="Kloosterboer N."/>
            <person name="Tarchini R."/>
            <person name="Fiers M."/>
            <person name="Sandbrink H."/>
            <person name="Lankhorst R.K."/>
            <person name="Vlak J.M."/>
        </authorList>
    </citation>
    <scope>NUCLEOTIDE SEQUENCE [LARGE SCALE GENOMIC DNA]</scope>
    <source>
        <strain evidence="1">WSSV-TH</strain>
    </source>
</reference>
<dbReference type="Proteomes" id="UP000273684">
    <property type="component" value="Genome"/>
</dbReference>
<dbReference type="EMBL" id="KX686117">
    <property type="protein sequence ID" value="ASV62831.1"/>
    <property type="molecule type" value="Genomic_DNA"/>
</dbReference>
<dbReference type="Proteomes" id="UP000281424">
    <property type="component" value="Segment"/>
</dbReference>
<reference evidence="2 4" key="4">
    <citation type="journal article" date="2016" name="Genome Announc.">
        <title>Draft Genome Sequence of White Spot Syndrome Virus Isolated from Cultured Litopenaeus vannamei in Mexico.</title>
        <authorList>
            <person name="Rodriguez-Anaya L.Z."/>
            <person name="Gonzalez-Galaviz J.R."/>
            <person name="Casillas-Hernandez R."/>
            <person name="Lares-Villa F."/>
            <person name="Estrada K."/>
            <person name="Ibarra-Gamez J.C."/>
            <person name="Sanchez-Flores A."/>
        </authorList>
    </citation>
    <scope>NUCLEOTIDE SEQUENCE [LARGE SCALE GENOMIC DNA]</scope>
    <source>
        <strain evidence="2 4">MEX2008</strain>
    </source>
</reference>
<evidence type="ECO:0000313" key="3">
    <source>
        <dbReference type="EMBL" id="ASV62831.1"/>
    </source>
</evidence>
<evidence type="ECO:0000313" key="1">
    <source>
        <dbReference type="EMBL" id="AAK77844.1"/>
    </source>
</evidence>
<organism evidence="2 4">
    <name type="scientific">White spot syndrome virus</name>
    <dbReference type="NCBI Taxonomy" id="342409"/>
    <lineage>
        <taxon>Viruses</taxon>
        <taxon>Viruses incertae sedis</taxon>
        <taxon>Naldaviricetes</taxon>
        <taxon>Nimaviridae</taxon>
        <taxon>Whispovirus</taxon>
    </lineage>
</organism>
<reference evidence="3" key="5">
    <citation type="journal article" date="2017" name="Virusdisease">
        <title>Characterization and prevalence of a novel white spot syndrome viral genotype in naturally infected wild crayfish, Procambarus clarkii, in Shanghai, China.</title>
        <authorList>
            <person name="Jiang L."/>
            <person name="Xiao J."/>
            <person name="Liu L."/>
            <person name="Pan Y."/>
            <person name="Yan S."/>
            <person name="Wang Y."/>
        </authorList>
    </citation>
    <scope>NUCLEOTIDE SEQUENCE [LARGE SCALE GENOMIC DNA]</scope>
    <source>
        <strain evidence="3">PC</strain>
    </source>
</reference>